<keyword evidence="6" id="KW-0479">Metal-binding</keyword>
<dbReference type="EMBL" id="JAPWTJ010000798">
    <property type="protein sequence ID" value="KAJ8975580.1"/>
    <property type="molecule type" value="Genomic_DNA"/>
</dbReference>
<dbReference type="Gene3D" id="1.10.630.10">
    <property type="entry name" value="Cytochrome P450"/>
    <property type="match status" value="1"/>
</dbReference>
<comment type="similarity">
    <text evidence="4">Belongs to the cytochrome P450 family.</text>
</comment>
<dbReference type="InterPro" id="IPR050476">
    <property type="entry name" value="Insect_CytP450_Detox"/>
</dbReference>
<name>A0ABQ9JBL3_9CUCU</name>
<proteinExistence type="inferred from homology"/>
<keyword evidence="10" id="KW-0408">Iron</keyword>
<dbReference type="PANTHER" id="PTHR24292:SF54">
    <property type="entry name" value="CYP9F3-RELATED"/>
    <property type="match status" value="1"/>
</dbReference>
<sequence>MILGANLFAIGGAKWKNLRAKLSPTFTSSKMKAMFQTLAGTGVILEKYLKENVSSEDLVDIKDVLVKSLRNKIQTPFLELKNFTFGEKLMKANFHVPTHITTHMHNGNPHKERKYGNSILPPAMPPAAYSC</sequence>
<evidence type="ECO:0000256" key="3">
    <source>
        <dbReference type="ARBA" id="ARBA00004586"/>
    </source>
</evidence>
<evidence type="ECO:0000256" key="7">
    <source>
        <dbReference type="ARBA" id="ARBA00022824"/>
    </source>
</evidence>
<dbReference type="Proteomes" id="UP001162164">
    <property type="component" value="Unassembled WGS sequence"/>
</dbReference>
<keyword evidence="8" id="KW-0492">Microsome</keyword>
<evidence type="ECO:0000256" key="6">
    <source>
        <dbReference type="ARBA" id="ARBA00022723"/>
    </source>
</evidence>
<keyword evidence="5" id="KW-0349">Heme</keyword>
<comment type="caution">
    <text evidence="13">The sequence shown here is derived from an EMBL/GenBank/DDBJ whole genome shotgun (WGS) entry which is preliminary data.</text>
</comment>
<evidence type="ECO:0000313" key="13">
    <source>
        <dbReference type="EMBL" id="KAJ8975580.1"/>
    </source>
</evidence>
<evidence type="ECO:0000256" key="1">
    <source>
        <dbReference type="ARBA" id="ARBA00001971"/>
    </source>
</evidence>
<evidence type="ECO:0000256" key="10">
    <source>
        <dbReference type="ARBA" id="ARBA00023004"/>
    </source>
</evidence>
<keyword evidence="14" id="KW-1185">Reference proteome</keyword>
<keyword evidence="12" id="KW-0472">Membrane</keyword>
<gene>
    <name evidence="13" type="ORF">NQ317_013082</name>
</gene>
<evidence type="ECO:0000256" key="4">
    <source>
        <dbReference type="ARBA" id="ARBA00010617"/>
    </source>
</evidence>
<dbReference type="PANTHER" id="PTHR24292">
    <property type="entry name" value="CYTOCHROME P450"/>
    <property type="match status" value="1"/>
</dbReference>
<evidence type="ECO:0008006" key="15">
    <source>
        <dbReference type="Google" id="ProtNLM"/>
    </source>
</evidence>
<protein>
    <recommendedName>
        <fullName evidence="15">Cytochrome P450</fullName>
    </recommendedName>
</protein>
<dbReference type="SUPFAM" id="SSF48264">
    <property type="entry name" value="Cytochrome P450"/>
    <property type="match status" value="1"/>
</dbReference>
<evidence type="ECO:0000256" key="5">
    <source>
        <dbReference type="ARBA" id="ARBA00022617"/>
    </source>
</evidence>
<evidence type="ECO:0000313" key="14">
    <source>
        <dbReference type="Proteomes" id="UP001162164"/>
    </source>
</evidence>
<evidence type="ECO:0000256" key="12">
    <source>
        <dbReference type="ARBA" id="ARBA00023136"/>
    </source>
</evidence>
<evidence type="ECO:0000256" key="11">
    <source>
        <dbReference type="ARBA" id="ARBA00023033"/>
    </source>
</evidence>
<reference evidence="13" key="1">
    <citation type="journal article" date="2023" name="Insect Mol. Biol.">
        <title>Genome sequencing provides insights into the evolution of gene families encoding plant cell wall-degrading enzymes in longhorned beetles.</title>
        <authorList>
            <person name="Shin N.R."/>
            <person name="Okamura Y."/>
            <person name="Kirsch R."/>
            <person name="Pauchet Y."/>
        </authorList>
    </citation>
    <scope>NUCLEOTIDE SEQUENCE</scope>
    <source>
        <strain evidence="13">MMC_N1</strain>
    </source>
</reference>
<evidence type="ECO:0000256" key="2">
    <source>
        <dbReference type="ARBA" id="ARBA00004524"/>
    </source>
</evidence>
<accession>A0ABQ9JBL3</accession>
<evidence type="ECO:0000256" key="8">
    <source>
        <dbReference type="ARBA" id="ARBA00022848"/>
    </source>
</evidence>
<keyword evidence="11" id="KW-0503">Monooxygenase</keyword>
<evidence type="ECO:0000256" key="9">
    <source>
        <dbReference type="ARBA" id="ARBA00023002"/>
    </source>
</evidence>
<dbReference type="InterPro" id="IPR036396">
    <property type="entry name" value="Cyt_P450_sf"/>
</dbReference>
<keyword evidence="9" id="KW-0560">Oxidoreductase</keyword>
<keyword evidence="7" id="KW-0256">Endoplasmic reticulum</keyword>
<comment type="cofactor">
    <cofactor evidence="1">
        <name>heme</name>
        <dbReference type="ChEBI" id="CHEBI:30413"/>
    </cofactor>
</comment>
<organism evidence="13 14">
    <name type="scientific">Molorchus minor</name>
    <dbReference type="NCBI Taxonomy" id="1323400"/>
    <lineage>
        <taxon>Eukaryota</taxon>
        <taxon>Metazoa</taxon>
        <taxon>Ecdysozoa</taxon>
        <taxon>Arthropoda</taxon>
        <taxon>Hexapoda</taxon>
        <taxon>Insecta</taxon>
        <taxon>Pterygota</taxon>
        <taxon>Neoptera</taxon>
        <taxon>Endopterygota</taxon>
        <taxon>Coleoptera</taxon>
        <taxon>Polyphaga</taxon>
        <taxon>Cucujiformia</taxon>
        <taxon>Chrysomeloidea</taxon>
        <taxon>Cerambycidae</taxon>
        <taxon>Lamiinae</taxon>
        <taxon>Monochamini</taxon>
        <taxon>Molorchus</taxon>
    </lineage>
</organism>
<comment type="subcellular location">
    <subcellularLocation>
        <location evidence="3">Endoplasmic reticulum membrane</location>
    </subcellularLocation>
    <subcellularLocation>
        <location evidence="2">Microsome membrane</location>
    </subcellularLocation>
</comment>